<proteinExistence type="predicted"/>
<dbReference type="EMBL" id="LGRX02020484">
    <property type="protein sequence ID" value="KAK3257450.1"/>
    <property type="molecule type" value="Genomic_DNA"/>
</dbReference>
<accession>A0AAE0KR63</accession>
<evidence type="ECO:0000313" key="3">
    <source>
        <dbReference type="EMBL" id="KAK3257450.1"/>
    </source>
</evidence>
<organism evidence="3 4">
    <name type="scientific">Cymbomonas tetramitiformis</name>
    <dbReference type="NCBI Taxonomy" id="36881"/>
    <lineage>
        <taxon>Eukaryota</taxon>
        <taxon>Viridiplantae</taxon>
        <taxon>Chlorophyta</taxon>
        <taxon>Pyramimonadophyceae</taxon>
        <taxon>Pyramimonadales</taxon>
        <taxon>Pyramimonadaceae</taxon>
        <taxon>Cymbomonas</taxon>
    </lineage>
</organism>
<reference evidence="3 4" key="1">
    <citation type="journal article" date="2015" name="Genome Biol. Evol.">
        <title>Comparative Genomics of a Bacterivorous Green Alga Reveals Evolutionary Causalities and Consequences of Phago-Mixotrophic Mode of Nutrition.</title>
        <authorList>
            <person name="Burns J.A."/>
            <person name="Paasch A."/>
            <person name="Narechania A."/>
            <person name="Kim E."/>
        </authorList>
    </citation>
    <scope>NUCLEOTIDE SEQUENCE [LARGE SCALE GENOMIC DNA]</scope>
    <source>
        <strain evidence="3 4">PLY_AMNH</strain>
    </source>
</reference>
<protein>
    <submittedName>
        <fullName evidence="3">Uncharacterized protein</fullName>
    </submittedName>
</protein>
<sequence length="760" mass="85773">MELLTQERRPTHAELEGQLARKLGSEDLEKLVGKYSLEDVHKRLDGKAELKDVKVLVEGRIAEVEQRAAELQRLSLERRADLDQLARDTTKAHEHAARAAENEMRGLQERLEADLRACQQRFDKEIRGCHERLEGAAREDAERASAEARAASDRLDQEVRALNEALTRRVDPLGKPVLAMQQELAELKIGVAKEHTALQEAIKKKSDRDKTDASLAELQRGVASRAEATTLDNCFADLIKQLELKANCADMERRITRTEVAAEMSLRPSTMEVRGWLEQRADSVEVQALLESQAQQLQEYHGFAEQRIAEVLERAMSTQASVKELQRGAEEQWLETQRNVSTLHSWSEEHQTRLTALERNTDSLRQQMEQQAATLRDEASGQASEHGASHSRLQDQAAALQQDLEQQQQQWQSGTREATAAIASLRTRMEETYATLAEVQRLEKKVEHVGAKMVRLQEDQLAATRDADEYRLQQAAIVQDLGMRLEESGMVVAAQKQSYCVELGAVQSGLSDLQQEVREGRKGIEREMQARTEGLEEGLSTELHMCAEGLRVQLDALHERTSATEAGLKEERARIRVGWERDMAQHKEATERFADIEAQAAAQMEKMRHTFEETSLRIEGSNQRIDEAHQNIEEANAKMDQMCRTIEKTHSRSLEETHEMIKEANQRIQDTAQQMEATGQRNLEETHQRIEDLGAALTDVDQALQERMGEERANHGEQLNNMWDSVGKLSESQDAAKSSQEARPRRLAALSQVGAGSCLA</sequence>
<feature type="coiled-coil region" evidence="1">
    <location>
        <begin position="54"/>
        <end position="165"/>
    </location>
</feature>
<dbReference type="AlphaFoldDB" id="A0AAE0KR63"/>
<feature type="compositionally biased region" description="Low complexity" evidence="2">
    <location>
        <begin position="394"/>
        <end position="412"/>
    </location>
</feature>
<gene>
    <name evidence="3" type="ORF">CYMTET_33461</name>
</gene>
<feature type="coiled-coil region" evidence="1">
    <location>
        <begin position="586"/>
        <end position="681"/>
    </location>
</feature>
<keyword evidence="1" id="KW-0175">Coiled coil</keyword>
<name>A0AAE0KR63_9CHLO</name>
<evidence type="ECO:0000256" key="1">
    <source>
        <dbReference type="SAM" id="Coils"/>
    </source>
</evidence>
<evidence type="ECO:0000256" key="2">
    <source>
        <dbReference type="SAM" id="MobiDB-lite"/>
    </source>
</evidence>
<dbReference type="Proteomes" id="UP001190700">
    <property type="component" value="Unassembled WGS sequence"/>
</dbReference>
<feature type="region of interest" description="Disordered" evidence="2">
    <location>
        <begin position="365"/>
        <end position="415"/>
    </location>
</feature>
<comment type="caution">
    <text evidence="3">The sequence shown here is derived from an EMBL/GenBank/DDBJ whole genome shotgun (WGS) entry which is preliminary data.</text>
</comment>
<keyword evidence="4" id="KW-1185">Reference proteome</keyword>
<evidence type="ECO:0000313" key="4">
    <source>
        <dbReference type="Proteomes" id="UP001190700"/>
    </source>
</evidence>